<proteinExistence type="predicted"/>
<dbReference type="CDD" id="cd09272">
    <property type="entry name" value="RNase_HI_RT_Ty1"/>
    <property type="match status" value="1"/>
</dbReference>
<evidence type="ECO:0000313" key="1">
    <source>
        <dbReference type="EMBL" id="KAJ9544911.1"/>
    </source>
</evidence>
<reference evidence="1" key="1">
    <citation type="submission" date="2023-03" db="EMBL/GenBank/DDBJ databases">
        <title>Chromosome-scale reference genome and RAD-based genetic map of yellow starthistle (Centaurea solstitialis) reveal putative structural variation and QTLs associated with invader traits.</title>
        <authorList>
            <person name="Reatini B."/>
            <person name="Cang F.A."/>
            <person name="Jiang Q."/>
            <person name="Mckibben M.T.W."/>
            <person name="Barker M.S."/>
            <person name="Rieseberg L.H."/>
            <person name="Dlugosch K.M."/>
        </authorList>
    </citation>
    <scope>NUCLEOTIDE SEQUENCE</scope>
    <source>
        <strain evidence="1">CAN-66</strain>
        <tissue evidence="1">Leaf</tissue>
    </source>
</reference>
<dbReference type="Proteomes" id="UP001172457">
    <property type="component" value="Chromosome 6"/>
</dbReference>
<dbReference type="EMBL" id="JARYMX010000006">
    <property type="protein sequence ID" value="KAJ9544911.1"/>
    <property type="molecule type" value="Genomic_DNA"/>
</dbReference>
<name>A0AA38WE08_9ASTR</name>
<comment type="caution">
    <text evidence="1">The sequence shown here is derived from an EMBL/GenBank/DDBJ whole genome shotgun (WGS) entry which is preliminary data.</text>
</comment>
<organism evidence="1 2">
    <name type="scientific">Centaurea solstitialis</name>
    <name type="common">yellow star-thistle</name>
    <dbReference type="NCBI Taxonomy" id="347529"/>
    <lineage>
        <taxon>Eukaryota</taxon>
        <taxon>Viridiplantae</taxon>
        <taxon>Streptophyta</taxon>
        <taxon>Embryophyta</taxon>
        <taxon>Tracheophyta</taxon>
        <taxon>Spermatophyta</taxon>
        <taxon>Magnoliopsida</taxon>
        <taxon>eudicotyledons</taxon>
        <taxon>Gunneridae</taxon>
        <taxon>Pentapetalae</taxon>
        <taxon>asterids</taxon>
        <taxon>campanulids</taxon>
        <taxon>Asterales</taxon>
        <taxon>Asteraceae</taxon>
        <taxon>Carduoideae</taxon>
        <taxon>Cardueae</taxon>
        <taxon>Centaureinae</taxon>
        <taxon>Centaurea</taxon>
    </lineage>
</organism>
<keyword evidence="2" id="KW-1185">Reference proteome</keyword>
<accession>A0AA38WE08</accession>
<gene>
    <name evidence="1" type="ORF">OSB04_024618</name>
</gene>
<evidence type="ECO:0000313" key="2">
    <source>
        <dbReference type="Proteomes" id="UP001172457"/>
    </source>
</evidence>
<sequence>MLELDPPVIDQTKIPLAGMSPRYDEKQLRINQRTKNRTGFALGSAPVSKEEGGENFLTKHIDIRYHFIKDNVEKGNIEMFFVQTDYQLADLFTKPLDEKRFNFLNFYGFPEPAILPKKLSLRNE</sequence>
<protein>
    <submittedName>
        <fullName evidence="1">Uncharacterized protein</fullName>
    </submittedName>
</protein>
<dbReference type="AlphaFoldDB" id="A0AA38WE08"/>